<gene>
    <name evidence="1" type="ORF">GCM10009769_25850</name>
</gene>
<dbReference type="AlphaFoldDB" id="A0A8H9L2H8"/>
<protein>
    <submittedName>
        <fullName evidence="1">Uncharacterized protein</fullName>
    </submittedName>
</protein>
<name>A0A8H9L2H8_9MICO</name>
<reference evidence="1" key="1">
    <citation type="journal article" date="2014" name="Int. J. Syst. Evol. Microbiol.">
        <title>Complete genome sequence of Corynebacterium casei LMG S-19264T (=DSM 44701T), isolated from a smear-ripened cheese.</title>
        <authorList>
            <consortium name="US DOE Joint Genome Institute (JGI-PGF)"/>
            <person name="Walter F."/>
            <person name="Albersmeier A."/>
            <person name="Kalinowski J."/>
            <person name="Ruckert C."/>
        </authorList>
    </citation>
    <scope>NUCLEOTIDE SEQUENCE</scope>
    <source>
        <strain evidence="1">JCM 1480</strain>
    </source>
</reference>
<organism evidence="1 2">
    <name type="scientific">Curtobacterium luteum</name>
    <dbReference type="NCBI Taxonomy" id="33881"/>
    <lineage>
        <taxon>Bacteria</taxon>
        <taxon>Bacillati</taxon>
        <taxon>Actinomycetota</taxon>
        <taxon>Actinomycetes</taxon>
        <taxon>Micrococcales</taxon>
        <taxon>Microbacteriaceae</taxon>
        <taxon>Curtobacterium</taxon>
    </lineage>
</organism>
<evidence type="ECO:0000313" key="1">
    <source>
        <dbReference type="EMBL" id="GGL06420.1"/>
    </source>
</evidence>
<comment type="caution">
    <text evidence="1">The sequence shown here is derived from an EMBL/GenBank/DDBJ whole genome shotgun (WGS) entry which is preliminary data.</text>
</comment>
<dbReference type="Proteomes" id="UP000648535">
    <property type="component" value="Unassembled WGS sequence"/>
</dbReference>
<sequence length="279" mass="28559">MSDPIDIIEHMFEYEGMQSAAALASPGAPAESPRAGGAVRPVRRVDHLGDARAALERITSLRSRVAEMESTRVDTVVGLPTAPAVAPLLPGGAIRVGGTYAVQDSVLLAMTMLQAASAEGAWCAVVGVPSFGVEAAAAAGIDLERLVLVPDPGDQWLTVTAALVDVAQIVLTRPLGRVVPGDVSRLSARLRQRGGALVALGSWPGADVSLQVTASEWGGIGHGHGYLAERRATVTATGRAGAVRPVSAELLLPAADGAVRPVEPATASRPVFRPVAVAS</sequence>
<reference evidence="1" key="2">
    <citation type="submission" date="2020-09" db="EMBL/GenBank/DDBJ databases">
        <authorList>
            <person name="Sun Q."/>
            <person name="Ohkuma M."/>
        </authorList>
    </citation>
    <scope>NUCLEOTIDE SEQUENCE</scope>
    <source>
        <strain evidence="1">JCM 1480</strain>
    </source>
</reference>
<dbReference type="EMBL" id="BMOI01000011">
    <property type="protein sequence ID" value="GGL06420.1"/>
    <property type="molecule type" value="Genomic_DNA"/>
</dbReference>
<evidence type="ECO:0000313" key="2">
    <source>
        <dbReference type="Proteomes" id="UP000648535"/>
    </source>
</evidence>
<proteinExistence type="predicted"/>
<accession>A0A8H9L2H8</accession>